<reference evidence="1" key="1">
    <citation type="submission" date="2023-04" db="EMBL/GenBank/DDBJ databases">
        <title>Complete genome sequence of a phthalic acid esters degrading bacterial strain.</title>
        <authorList>
            <person name="Weng L."/>
            <person name="Jia Y."/>
            <person name="Ren L."/>
        </authorList>
    </citation>
    <scope>NUCLEOTIDE SEQUENCE</scope>
    <source>
        <strain evidence="1">RL-LY01</strain>
    </source>
</reference>
<dbReference type="EMBL" id="CP121270">
    <property type="protein sequence ID" value="WFP22937.1"/>
    <property type="molecule type" value="Genomic_DNA"/>
</dbReference>
<sequence length="150" mass="17008">MAAQEYCRKVPGEIVIGQHADQARRALTDYFEAYSTSTVIYIELPDLPRGRALDSYFSLDSVEVREEAGIYADLGYTVYFTVNPTSVKLSDDLFALTIEGRDLEFGSSSMRRFYEQGTIRFFVIPDTPITERARESSEVRLRSLLAELLA</sequence>
<gene>
    <name evidence="1" type="ORF">P9A14_12010</name>
</gene>
<proteinExistence type="predicted"/>
<accession>A0AAX3T1B8</accession>
<dbReference type="Proteomes" id="UP001213504">
    <property type="component" value="Chromosome"/>
</dbReference>
<organism evidence="1 2">
    <name type="scientific">Gordonia hongkongensis</name>
    <dbReference type="NCBI Taxonomy" id="1701090"/>
    <lineage>
        <taxon>Bacteria</taxon>
        <taxon>Bacillati</taxon>
        <taxon>Actinomycetota</taxon>
        <taxon>Actinomycetes</taxon>
        <taxon>Mycobacteriales</taxon>
        <taxon>Gordoniaceae</taxon>
        <taxon>Gordonia</taxon>
    </lineage>
</organism>
<protein>
    <submittedName>
        <fullName evidence="1">Uncharacterized protein</fullName>
    </submittedName>
</protein>
<dbReference type="RefSeq" id="WP_165630044.1">
    <property type="nucleotide sequence ID" value="NZ_CP121270.1"/>
</dbReference>
<evidence type="ECO:0000313" key="1">
    <source>
        <dbReference type="EMBL" id="WFP22937.1"/>
    </source>
</evidence>
<name>A0AAX3T1B8_9ACTN</name>
<evidence type="ECO:0000313" key="2">
    <source>
        <dbReference type="Proteomes" id="UP001213504"/>
    </source>
</evidence>
<dbReference type="AlphaFoldDB" id="A0AAX3T1B8"/>